<dbReference type="InterPro" id="IPR003593">
    <property type="entry name" value="AAA+_ATPase"/>
</dbReference>
<dbReference type="CDD" id="cd19481">
    <property type="entry name" value="RecA-like_protease"/>
    <property type="match status" value="1"/>
</dbReference>
<proteinExistence type="predicted"/>
<dbReference type="HOGENOM" id="CLU_004471_6_3_1"/>
<organism evidence="3 4">
    <name type="scientific">Phialophora macrospora</name>
    <dbReference type="NCBI Taxonomy" id="1851006"/>
    <lineage>
        <taxon>Eukaryota</taxon>
        <taxon>Fungi</taxon>
        <taxon>Dikarya</taxon>
        <taxon>Ascomycota</taxon>
        <taxon>Pezizomycotina</taxon>
        <taxon>Eurotiomycetes</taxon>
        <taxon>Chaetothyriomycetidae</taxon>
        <taxon>Chaetothyriales</taxon>
        <taxon>Herpotrichiellaceae</taxon>
        <taxon>Phialophora</taxon>
    </lineage>
</organism>
<sequence length="766" mass="87632">MAPEVPDVGSGRPSKPVPLVNANGADLGKQEAIEALLHMERKQGIRPNPIAAGLAPHVENVSVPGSASVLTYIKNLEAKVVALQDLATSNRQDIDRNREAINRNRQDIERSQAPEPAAVPKAEPWIVDVKRYKRLNYRSGSAQLYDDSESVEAIRAREGSARGGGHVLKVYREYDWEGNALNSKLEICSTPLLELIRDLIKYYPGPEYDLLRWEETDGDTVTFSEPYVMLFTYRSELTQCLSKTELSEEKRSHLKLLLDFLREDYPKTSAKLDEIEAGTCKKISFQLLWLLYPPGTPVYLTVDGMDHQMVVYSRSAPEKNVRGEWGVLSLYCWGTQYQGRKLVRIFSQHVLQPFPGERVLHHLDLKPMEYLADRDEVTRRLIDRGHRYVALNQTAELQDYHGDVFPRVFKDEPIRVVVDHQNAYWHRQATVEPRQPDPSEEYGFPEGEEYLEDEHGNALERALVCCYPKVGVFSLRDKEWASVRVDDLRPVQFREKAFKRLVIKEEYKRMMIAMVEAYMLEQPGFSDIVTGKGRGLVILLHGPPGVGKTLAAECIAERQKRPLFSVSCGDLGTEPEKLERRLKEVFGYAVSWKAVLLMDEADIFLQERDRTEVRRNALVSIFLRELEYFDGILFLTTNRPGDIDEAFRSRIHVSIGLKNLNLEERRQVWAIFIKDLALSDREKRSLLEYVTQNFDSDRLNGRQIRNAVRTSLALAQLKREKLNASHLESVVKIGREFAAYMEDLNKMNDEDYAIALGRRAPAVGGQ</sequence>
<dbReference type="Pfam" id="PF23232">
    <property type="entry name" value="AAA_lid_13"/>
    <property type="match status" value="1"/>
</dbReference>
<dbReference type="Gene3D" id="3.40.50.300">
    <property type="entry name" value="P-loop containing nucleotide triphosphate hydrolases"/>
    <property type="match status" value="1"/>
</dbReference>
<gene>
    <name evidence="3" type="ORF">PV04_07001</name>
</gene>
<dbReference type="PANTHER" id="PTHR46411">
    <property type="entry name" value="FAMILY ATPASE, PUTATIVE-RELATED"/>
    <property type="match status" value="1"/>
</dbReference>
<dbReference type="EMBL" id="KN846959">
    <property type="protein sequence ID" value="KIW67772.1"/>
    <property type="molecule type" value="Genomic_DNA"/>
</dbReference>
<dbReference type="SUPFAM" id="SSF52540">
    <property type="entry name" value="P-loop containing nucleoside triphosphate hydrolases"/>
    <property type="match status" value="1"/>
</dbReference>
<accession>A0A0D2E070</accession>
<dbReference type="GO" id="GO:0005524">
    <property type="term" value="F:ATP binding"/>
    <property type="evidence" value="ECO:0007669"/>
    <property type="project" value="InterPro"/>
</dbReference>
<protein>
    <recommendedName>
        <fullName evidence="2">AAA+ ATPase domain-containing protein</fullName>
    </recommendedName>
</protein>
<reference evidence="3 4" key="1">
    <citation type="submission" date="2015-01" db="EMBL/GenBank/DDBJ databases">
        <title>The Genome Sequence of Capronia semiimmersa CBS27337.</title>
        <authorList>
            <consortium name="The Broad Institute Genomics Platform"/>
            <person name="Cuomo C."/>
            <person name="de Hoog S."/>
            <person name="Gorbushina A."/>
            <person name="Stielow B."/>
            <person name="Teixiera M."/>
            <person name="Abouelleil A."/>
            <person name="Chapman S.B."/>
            <person name="Priest M."/>
            <person name="Young S.K."/>
            <person name="Wortman J."/>
            <person name="Nusbaum C."/>
            <person name="Birren B."/>
        </authorList>
    </citation>
    <scope>NUCLEOTIDE SEQUENCE [LARGE SCALE GENOMIC DNA]</scope>
    <source>
        <strain evidence="3 4">CBS 27337</strain>
    </source>
</reference>
<dbReference type="PANTHER" id="PTHR46411:SF4">
    <property type="entry name" value="AAA+ ATPASE DOMAIN-CONTAINING PROTEIN"/>
    <property type="match status" value="1"/>
</dbReference>
<dbReference type="InterPro" id="IPR056599">
    <property type="entry name" value="AAA_lid_fung"/>
</dbReference>
<name>A0A0D2E070_9EURO</name>
<evidence type="ECO:0000313" key="4">
    <source>
        <dbReference type="Proteomes" id="UP000054266"/>
    </source>
</evidence>
<evidence type="ECO:0000256" key="1">
    <source>
        <dbReference type="SAM" id="MobiDB-lite"/>
    </source>
</evidence>
<dbReference type="Pfam" id="PF22942">
    <property type="entry name" value="DUF7025"/>
    <property type="match status" value="1"/>
</dbReference>
<evidence type="ECO:0000313" key="3">
    <source>
        <dbReference type="EMBL" id="KIW67772.1"/>
    </source>
</evidence>
<dbReference type="STRING" id="5601.A0A0D2E070"/>
<dbReference type="InterPro" id="IPR054289">
    <property type="entry name" value="DUF7025"/>
</dbReference>
<dbReference type="Proteomes" id="UP000054266">
    <property type="component" value="Unassembled WGS sequence"/>
</dbReference>
<dbReference type="InterPro" id="IPR027417">
    <property type="entry name" value="P-loop_NTPase"/>
</dbReference>
<dbReference type="Pfam" id="PF00004">
    <property type="entry name" value="AAA"/>
    <property type="match status" value="1"/>
</dbReference>
<keyword evidence="4" id="KW-1185">Reference proteome</keyword>
<feature type="domain" description="AAA+ ATPase" evidence="2">
    <location>
        <begin position="534"/>
        <end position="657"/>
    </location>
</feature>
<dbReference type="SMART" id="SM00382">
    <property type="entry name" value="AAA"/>
    <property type="match status" value="1"/>
</dbReference>
<evidence type="ECO:0000259" key="2">
    <source>
        <dbReference type="SMART" id="SM00382"/>
    </source>
</evidence>
<dbReference type="AlphaFoldDB" id="A0A0D2E070"/>
<dbReference type="GO" id="GO:0016887">
    <property type="term" value="F:ATP hydrolysis activity"/>
    <property type="evidence" value="ECO:0007669"/>
    <property type="project" value="InterPro"/>
</dbReference>
<dbReference type="InterPro" id="IPR003959">
    <property type="entry name" value="ATPase_AAA_core"/>
</dbReference>
<feature type="region of interest" description="Disordered" evidence="1">
    <location>
        <begin position="1"/>
        <end position="22"/>
    </location>
</feature>